<dbReference type="GO" id="GO:0005737">
    <property type="term" value="C:cytoplasm"/>
    <property type="evidence" value="ECO:0007669"/>
    <property type="project" value="TreeGrafter"/>
</dbReference>
<evidence type="ECO:0000259" key="4">
    <source>
        <dbReference type="Pfam" id="PF25442"/>
    </source>
</evidence>
<dbReference type="SUPFAM" id="SSF48350">
    <property type="entry name" value="GTPase activation domain, GAP"/>
    <property type="match status" value="1"/>
</dbReference>
<evidence type="ECO:0000259" key="3">
    <source>
        <dbReference type="Pfam" id="PF00620"/>
    </source>
</evidence>
<comment type="caution">
    <text evidence="5">The sequence shown here is derived from an EMBL/GenBank/DDBJ whole genome shotgun (WGS) entry which is preliminary data.</text>
</comment>
<feature type="domain" description="RHG40/28/18 C-terminal ubiquitin-like" evidence="4">
    <location>
        <begin position="399"/>
        <end position="474"/>
    </location>
</feature>
<dbReference type="Proteomes" id="UP000645828">
    <property type="component" value="Unassembled WGS sequence"/>
</dbReference>
<sequence length="519" mass="57124">MEVLIPTSPCSRTYRFWGLGPGHLFCGEGSILSIRDEPKQENSSRGEGQLPLGEAKSQWLQDTGLSGLLSGQGLDSEHQGLPYTLTPTQEVAVCCRLDIYVCSTGRQHKAPVRDVRDIFGFFSSMGVSSENGAWASQGPQPLLPNFQPLSLRDLQREAGREGAFRAWKVLGGLCPWGKEGRLVPAGCAEDPCSGPHGADCALCGLWLRLKRSKAGKWKATKTWVFRVPLDVLLEADRKVLPSTCCCPILEKRGLDTEGILRVPGYQARVKLGQGSPQDVSDVLKRFTRELPEALLTAVFLPAFPVMPSPDLKQYLQALHLLRGGLRAKQEDDSKEHFHGDAPKFPAPKLPKGKEKHLAEGVAEVVQMTVIPKHFLVANIRKWENCPPPPPVYCLAQFKVAKIRVAWPITDLLEVPLTPSTELARVPRRFTECFSPGSHRVKKAVRTQTPSPPRPVKAADILLWEVGRNISKPRMGNGSKPRSLGALDLEGEHHLASGAYPLDLYHANPCGEWVIQQSLT</sequence>
<dbReference type="InterPro" id="IPR008936">
    <property type="entry name" value="Rho_GTPase_activation_prot"/>
</dbReference>
<dbReference type="GO" id="GO:0005096">
    <property type="term" value="F:GTPase activator activity"/>
    <property type="evidence" value="ECO:0007669"/>
    <property type="project" value="UniProtKB-KW"/>
</dbReference>
<dbReference type="AlphaFoldDB" id="A0A811XZM3"/>
<evidence type="ECO:0000313" key="6">
    <source>
        <dbReference type="Proteomes" id="UP000645828"/>
    </source>
</evidence>
<keyword evidence="1" id="KW-0343">GTPase activation</keyword>
<feature type="region of interest" description="Disordered" evidence="2">
    <location>
        <begin position="331"/>
        <end position="352"/>
    </location>
</feature>
<dbReference type="Pfam" id="PF25442">
    <property type="entry name" value="Ubiquitin_RHG40_C"/>
    <property type="match status" value="2"/>
</dbReference>
<gene>
    <name evidence="5" type="ORF">NYPRO_LOCUS2176</name>
</gene>
<protein>
    <submittedName>
        <fullName evidence="5">(raccoon dog) hypothetical protein</fullName>
    </submittedName>
</protein>
<proteinExistence type="predicted"/>
<feature type="domain" description="Rho-GAP" evidence="3">
    <location>
        <begin position="244"/>
        <end position="320"/>
    </location>
</feature>
<dbReference type="EMBL" id="CAJHUB010000653">
    <property type="protein sequence ID" value="CAD7669382.1"/>
    <property type="molecule type" value="Genomic_DNA"/>
</dbReference>
<dbReference type="GO" id="GO:0051056">
    <property type="term" value="P:regulation of small GTPase mediated signal transduction"/>
    <property type="evidence" value="ECO:0007669"/>
    <property type="project" value="TreeGrafter"/>
</dbReference>
<evidence type="ECO:0000313" key="5">
    <source>
        <dbReference type="EMBL" id="CAD7669382.1"/>
    </source>
</evidence>
<dbReference type="GO" id="GO:0007165">
    <property type="term" value="P:signal transduction"/>
    <property type="evidence" value="ECO:0007669"/>
    <property type="project" value="InterPro"/>
</dbReference>
<evidence type="ECO:0000256" key="1">
    <source>
        <dbReference type="ARBA" id="ARBA00022468"/>
    </source>
</evidence>
<dbReference type="Gene3D" id="1.10.555.10">
    <property type="entry name" value="Rho GTPase activation protein"/>
    <property type="match status" value="1"/>
</dbReference>
<dbReference type="InterPro" id="IPR000198">
    <property type="entry name" value="RhoGAP_dom"/>
</dbReference>
<feature type="domain" description="RHG40/28/18 C-terminal ubiquitin-like" evidence="4">
    <location>
        <begin position="490"/>
        <end position="516"/>
    </location>
</feature>
<feature type="compositionally biased region" description="Basic and acidic residues" evidence="2">
    <location>
        <begin position="331"/>
        <end position="341"/>
    </location>
</feature>
<dbReference type="InterPro" id="IPR057323">
    <property type="entry name" value="RHG40/28/18_ubiquitin"/>
</dbReference>
<organism evidence="5 6">
    <name type="scientific">Nyctereutes procyonoides</name>
    <name type="common">Raccoon dog</name>
    <name type="synonym">Canis procyonoides</name>
    <dbReference type="NCBI Taxonomy" id="34880"/>
    <lineage>
        <taxon>Eukaryota</taxon>
        <taxon>Metazoa</taxon>
        <taxon>Chordata</taxon>
        <taxon>Craniata</taxon>
        <taxon>Vertebrata</taxon>
        <taxon>Euteleostomi</taxon>
        <taxon>Mammalia</taxon>
        <taxon>Eutheria</taxon>
        <taxon>Laurasiatheria</taxon>
        <taxon>Carnivora</taxon>
        <taxon>Caniformia</taxon>
        <taxon>Canidae</taxon>
        <taxon>Nyctereutes</taxon>
    </lineage>
</organism>
<reference evidence="5" key="1">
    <citation type="submission" date="2020-12" db="EMBL/GenBank/DDBJ databases">
        <authorList>
            <consortium name="Molecular Ecology Group"/>
        </authorList>
    </citation>
    <scope>NUCLEOTIDE SEQUENCE</scope>
    <source>
        <strain evidence="5">TBG_1078</strain>
    </source>
</reference>
<keyword evidence="6" id="KW-1185">Reference proteome</keyword>
<dbReference type="PANTHER" id="PTHR14963:SF4">
    <property type="entry name" value="RHO GTPASE-ACTIVATING PROTEIN 40"/>
    <property type="match status" value="1"/>
</dbReference>
<dbReference type="Pfam" id="PF00620">
    <property type="entry name" value="RhoGAP"/>
    <property type="match status" value="1"/>
</dbReference>
<accession>A0A811XZM3</accession>
<dbReference type="GO" id="GO:0030833">
    <property type="term" value="P:regulation of actin filament polymerization"/>
    <property type="evidence" value="ECO:0007669"/>
    <property type="project" value="TreeGrafter"/>
</dbReference>
<evidence type="ECO:0000256" key="2">
    <source>
        <dbReference type="SAM" id="MobiDB-lite"/>
    </source>
</evidence>
<dbReference type="PANTHER" id="PTHR14963">
    <property type="entry name" value="RHO GTPASE ACTIVATING PROTEIN 18,19-RELATED"/>
    <property type="match status" value="1"/>
</dbReference>
<name>A0A811XZM3_NYCPR</name>